<dbReference type="OrthoDB" id="521512at2759"/>
<keyword evidence="9" id="KW-0249">Electron transport</keyword>
<evidence type="ECO:0000256" key="3">
    <source>
        <dbReference type="ARBA" id="ARBA00005667"/>
    </source>
</evidence>
<comment type="function">
    <text evidence="1">Accessory subunit of the mitochondrial membrane respiratory chain NADH dehydrogenase (Complex I), that is believed not to be involved in catalysis. Complex I functions in the transfer of electrons from NADH to the respiratory chain. The immediate electron acceptor for the enzyme is believed to be ubiquinone.</text>
</comment>
<dbReference type="HOGENOM" id="CLU_160226_1_0_1"/>
<evidence type="ECO:0000256" key="4">
    <source>
        <dbReference type="ARBA" id="ARBA00018680"/>
    </source>
</evidence>
<dbReference type="InterPro" id="IPR012576">
    <property type="entry name" value="NDUFB3"/>
</dbReference>
<keyword evidence="7" id="KW-0812">Transmembrane</keyword>
<dbReference type="eggNOG" id="KOG4631">
    <property type="taxonomic scope" value="Eukaryota"/>
</dbReference>
<dbReference type="PANTHER" id="PTHR15082:SF2">
    <property type="entry name" value="NADH DEHYDROGENASE [UBIQUINONE] 1 BETA SUBCOMPLEX SUBUNIT 3"/>
    <property type="match status" value="1"/>
</dbReference>
<evidence type="ECO:0000256" key="12">
    <source>
        <dbReference type="ARBA" id="ARBA00023136"/>
    </source>
</evidence>
<dbReference type="Proteomes" id="UP000015101">
    <property type="component" value="Unassembled WGS sequence"/>
</dbReference>
<dbReference type="GeneID" id="20203074"/>
<dbReference type="FunCoup" id="T1F2M5">
    <property type="interactions" value="554"/>
</dbReference>
<reference evidence="15 17" key="2">
    <citation type="journal article" date="2013" name="Nature">
        <title>Insights into bilaterian evolution from three spiralian genomes.</title>
        <authorList>
            <person name="Simakov O."/>
            <person name="Marletaz F."/>
            <person name="Cho S.J."/>
            <person name="Edsinger-Gonzales E."/>
            <person name="Havlak P."/>
            <person name="Hellsten U."/>
            <person name="Kuo D.H."/>
            <person name="Larsson T."/>
            <person name="Lv J."/>
            <person name="Arendt D."/>
            <person name="Savage R."/>
            <person name="Osoegawa K."/>
            <person name="de Jong P."/>
            <person name="Grimwood J."/>
            <person name="Chapman J.A."/>
            <person name="Shapiro H."/>
            <person name="Aerts A."/>
            <person name="Otillar R.P."/>
            <person name="Terry A.Y."/>
            <person name="Boore J.L."/>
            <person name="Grigoriev I.V."/>
            <person name="Lindberg D.R."/>
            <person name="Seaver E.C."/>
            <person name="Weisblat D.A."/>
            <person name="Putnam N.H."/>
            <person name="Rokhsar D.S."/>
        </authorList>
    </citation>
    <scope>NUCLEOTIDE SEQUENCE</scope>
</reference>
<dbReference type="EMBL" id="AMQM01003473">
    <property type="status" value="NOT_ANNOTATED_CDS"/>
    <property type="molecule type" value="Genomic_DNA"/>
</dbReference>
<evidence type="ECO:0000313" key="16">
    <source>
        <dbReference type="EnsemblMetazoa" id="HelroP170101"/>
    </source>
</evidence>
<dbReference type="GO" id="GO:0005743">
    <property type="term" value="C:mitochondrial inner membrane"/>
    <property type="evidence" value="ECO:0007669"/>
    <property type="project" value="UniProtKB-SubCell"/>
</dbReference>
<gene>
    <name evidence="16" type="primary">20203074</name>
    <name evidence="15" type="ORF">HELRODRAFT_170101</name>
</gene>
<keyword evidence="5" id="KW-0813">Transport</keyword>
<evidence type="ECO:0000313" key="15">
    <source>
        <dbReference type="EMBL" id="ESO07557.1"/>
    </source>
</evidence>
<dbReference type="GO" id="GO:0045271">
    <property type="term" value="C:respiratory chain complex I"/>
    <property type="evidence" value="ECO:0000318"/>
    <property type="project" value="GO_Central"/>
</dbReference>
<evidence type="ECO:0000256" key="14">
    <source>
        <dbReference type="ARBA" id="ARBA00032688"/>
    </source>
</evidence>
<comment type="similarity">
    <text evidence="3">Belongs to the complex I NDUFB3 subunit family.</text>
</comment>
<dbReference type="PANTHER" id="PTHR15082">
    <property type="entry name" value="NADH-UBIQUINONE OXIDOREDUCTASE B12 SUBUNIT"/>
    <property type="match status" value="1"/>
</dbReference>
<keyword evidence="12" id="KW-0472">Membrane</keyword>
<evidence type="ECO:0000256" key="9">
    <source>
        <dbReference type="ARBA" id="ARBA00022982"/>
    </source>
</evidence>
<dbReference type="InParanoid" id="T1F2M5"/>
<evidence type="ECO:0000256" key="13">
    <source>
        <dbReference type="ARBA" id="ARBA00030217"/>
    </source>
</evidence>
<reference evidence="16" key="3">
    <citation type="submission" date="2015-06" db="UniProtKB">
        <authorList>
            <consortium name="EnsemblMetazoa"/>
        </authorList>
    </citation>
    <scope>IDENTIFICATION</scope>
</reference>
<keyword evidence="11" id="KW-0496">Mitochondrion</keyword>
<comment type="subcellular location">
    <subcellularLocation>
        <location evidence="2">Mitochondrion inner membrane</location>
        <topology evidence="2">Single-pass membrane protein</topology>
        <orientation evidence="2">Matrix side</orientation>
    </subcellularLocation>
</comment>
<evidence type="ECO:0000256" key="1">
    <source>
        <dbReference type="ARBA" id="ARBA00003195"/>
    </source>
</evidence>
<sequence>MAGGHGHHEGHGEKFQAPDWKQYKIDGIKELEEVQRKLAEKGLKDPWLRNEVWRYHPSNHPGVAKNMINNFFKGFKWAAAAMVITVAADYALGISASKKSHGHDH</sequence>
<dbReference type="EnsemblMetazoa" id="HelroT170101">
    <property type="protein sequence ID" value="HelroP170101"/>
    <property type="gene ID" value="HelroG170101"/>
</dbReference>
<name>T1F2M5_HELRO</name>
<dbReference type="STRING" id="6412.T1F2M5"/>
<evidence type="ECO:0000313" key="17">
    <source>
        <dbReference type="Proteomes" id="UP000015101"/>
    </source>
</evidence>
<evidence type="ECO:0000256" key="10">
    <source>
        <dbReference type="ARBA" id="ARBA00022989"/>
    </source>
</evidence>
<keyword evidence="8" id="KW-0999">Mitochondrion inner membrane</keyword>
<proteinExistence type="inferred from homology"/>
<dbReference type="KEGG" id="hro:HELRODRAFT_170101"/>
<dbReference type="OMA" id="EAWRYEP"/>
<protein>
    <recommendedName>
        <fullName evidence="4">NADH dehydrogenase [ubiquinone] 1 beta subcomplex subunit 3</fullName>
    </recommendedName>
    <alternativeName>
        <fullName evidence="13">Complex I-B12</fullName>
    </alternativeName>
    <alternativeName>
        <fullName evidence="14">NADH-ubiquinone oxidoreductase B12 subunit</fullName>
    </alternativeName>
</protein>
<dbReference type="AlphaFoldDB" id="T1F2M5"/>
<accession>T1F2M5</accession>
<keyword evidence="6" id="KW-0679">Respiratory chain</keyword>
<dbReference type="EMBL" id="KB096183">
    <property type="protein sequence ID" value="ESO07557.1"/>
    <property type="molecule type" value="Genomic_DNA"/>
</dbReference>
<evidence type="ECO:0000256" key="5">
    <source>
        <dbReference type="ARBA" id="ARBA00022448"/>
    </source>
</evidence>
<evidence type="ECO:0000256" key="8">
    <source>
        <dbReference type="ARBA" id="ARBA00022792"/>
    </source>
</evidence>
<evidence type="ECO:0000256" key="11">
    <source>
        <dbReference type="ARBA" id="ARBA00023128"/>
    </source>
</evidence>
<dbReference type="GO" id="GO:0022900">
    <property type="term" value="P:electron transport chain"/>
    <property type="evidence" value="ECO:0007669"/>
    <property type="project" value="InterPro"/>
</dbReference>
<reference evidence="17" key="1">
    <citation type="submission" date="2012-12" db="EMBL/GenBank/DDBJ databases">
        <authorList>
            <person name="Hellsten U."/>
            <person name="Grimwood J."/>
            <person name="Chapman J.A."/>
            <person name="Shapiro H."/>
            <person name="Aerts A."/>
            <person name="Otillar R.P."/>
            <person name="Terry A.Y."/>
            <person name="Boore J.L."/>
            <person name="Simakov O."/>
            <person name="Marletaz F."/>
            <person name="Cho S.-J."/>
            <person name="Edsinger-Gonzales E."/>
            <person name="Havlak P."/>
            <person name="Kuo D.-H."/>
            <person name="Larsson T."/>
            <person name="Lv J."/>
            <person name="Arendt D."/>
            <person name="Savage R."/>
            <person name="Osoegawa K."/>
            <person name="de Jong P."/>
            <person name="Lindberg D.R."/>
            <person name="Seaver E.C."/>
            <person name="Weisblat D.A."/>
            <person name="Putnam N.H."/>
            <person name="Grigoriev I.V."/>
            <person name="Rokhsar D.S."/>
        </authorList>
    </citation>
    <scope>NUCLEOTIDE SEQUENCE</scope>
</reference>
<evidence type="ECO:0000256" key="7">
    <source>
        <dbReference type="ARBA" id="ARBA00022692"/>
    </source>
</evidence>
<evidence type="ECO:0000256" key="2">
    <source>
        <dbReference type="ARBA" id="ARBA00004298"/>
    </source>
</evidence>
<keyword evidence="17" id="KW-1185">Reference proteome</keyword>
<organism evidence="16 17">
    <name type="scientific">Helobdella robusta</name>
    <name type="common">Californian leech</name>
    <dbReference type="NCBI Taxonomy" id="6412"/>
    <lineage>
        <taxon>Eukaryota</taxon>
        <taxon>Metazoa</taxon>
        <taxon>Spiralia</taxon>
        <taxon>Lophotrochozoa</taxon>
        <taxon>Annelida</taxon>
        <taxon>Clitellata</taxon>
        <taxon>Hirudinea</taxon>
        <taxon>Rhynchobdellida</taxon>
        <taxon>Glossiphoniidae</taxon>
        <taxon>Helobdella</taxon>
    </lineage>
</organism>
<keyword evidence="10" id="KW-1133">Transmembrane helix</keyword>
<evidence type="ECO:0000256" key="6">
    <source>
        <dbReference type="ARBA" id="ARBA00022660"/>
    </source>
</evidence>
<dbReference type="CTD" id="20203074"/>
<dbReference type="RefSeq" id="XP_009014168.1">
    <property type="nucleotide sequence ID" value="XM_009015920.1"/>
</dbReference>
<dbReference type="Pfam" id="PF08122">
    <property type="entry name" value="NDUF_B12"/>
    <property type="match status" value="1"/>
</dbReference>